<evidence type="ECO:0000313" key="1">
    <source>
        <dbReference type="EMBL" id="KAJ7651413.1"/>
    </source>
</evidence>
<dbReference type="AlphaFoldDB" id="A0AAD7CL90"/>
<dbReference type="Proteomes" id="UP001221142">
    <property type="component" value="Unassembled WGS sequence"/>
</dbReference>
<reference evidence="1" key="1">
    <citation type="submission" date="2023-03" db="EMBL/GenBank/DDBJ databases">
        <title>Massive genome expansion in bonnet fungi (Mycena s.s.) driven by repeated elements and novel gene families across ecological guilds.</title>
        <authorList>
            <consortium name="Lawrence Berkeley National Laboratory"/>
            <person name="Harder C.B."/>
            <person name="Miyauchi S."/>
            <person name="Viragh M."/>
            <person name="Kuo A."/>
            <person name="Thoen E."/>
            <person name="Andreopoulos B."/>
            <person name="Lu D."/>
            <person name="Skrede I."/>
            <person name="Drula E."/>
            <person name="Henrissat B."/>
            <person name="Morin E."/>
            <person name="Kohler A."/>
            <person name="Barry K."/>
            <person name="LaButti K."/>
            <person name="Morin E."/>
            <person name="Salamov A."/>
            <person name="Lipzen A."/>
            <person name="Mereny Z."/>
            <person name="Hegedus B."/>
            <person name="Baldrian P."/>
            <person name="Stursova M."/>
            <person name="Weitz H."/>
            <person name="Taylor A."/>
            <person name="Grigoriev I.V."/>
            <person name="Nagy L.G."/>
            <person name="Martin F."/>
            <person name="Kauserud H."/>
        </authorList>
    </citation>
    <scope>NUCLEOTIDE SEQUENCE</scope>
    <source>
        <strain evidence="1">9284</strain>
    </source>
</reference>
<comment type="caution">
    <text evidence="1">The sequence shown here is derived from an EMBL/GenBank/DDBJ whole genome shotgun (WGS) entry which is preliminary data.</text>
</comment>
<name>A0AAD7CL90_9AGAR</name>
<accession>A0AAD7CL90</accession>
<proteinExistence type="predicted"/>
<organism evidence="1 2">
    <name type="scientific">Roridomyces roridus</name>
    <dbReference type="NCBI Taxonomy" id="1738132"/>
    <lineage>
        <taxon>Eukaryota</taxon>
        <taxon>Fungi</taxon>
        <taxon>Dikarya</taxon>
        <taxon>Basidiomycota</taxon>
        <taxon>Agaricomycotina</taxon>
        <taxon>Agaricomycetes</taxon>
        <taxon>Agaricomycetidae</taxon>
        <taxon>Agaricales</taxon>
        <taxon>Marasmiineae</taxon>
        <taxon>Mycenaceae</taxon>
        <taxon>Roridomyces</taxon>
    </lineage>
</organism>
<keyword evidence="2" id="KW-1185">Reference proteome</keyword>
<gene>
    <name evidence="1" type="ORF">FB45DRAFT_890474</name>
</gene>
<evidence type="ECO:0008006" key="3">
    <source>
        <dbReference type="Google" id="ProtNLM"/>
    </source>
</evidence>
<dbReference type="EMBL" id="JARKIF010000001">
    <property type="protein sequence ID" value="KAJ7651413.1"/>
    <property type="molecule type" value="Genomic_DNA"/>
</dbReference>
<sequence>MLHQQSALETPELLDQVLSFVDATKDLCASALVHSSWAHAAQAILFSDIGGLSVEAQRLLSLLLPILEESPRLPRLVRKLYLVRPSSTDLGRLANIQFPCLATLFLTAISISSEADTVGTQKLLQNPCLLSISVNGDFVREEHFLRIWHGCTETIKHLSYYSSGNREFAFVPSETHRPPRRIKLESVGL</sequence>
<protein>
    <recommendedName>
        <fullName evidence="3">F-box domain-containing protein</fullName>
    </recommendedName>
</protein>
<evidence type="ECO:0000313" key="2">
    <source>
        <dbReference type="Proteomes" id="UP001221142"/>
    </source>
</evidence>